<dbReference type="Proteomes" id="UP000220691">
    <property type="component" value="Unassembled WGS sequence"/>
</dbReference>
<protein>
    <recommendedName>
        <fullName evidence="4">Lipoprotein</fullName>
    </recommendedName>
</protein>
<accession>A0A9X6UGX0</accession>
<keyword evidence="1" id="KW-0732">Signal</keyword>
<sequence length="240" mass="26127">MKKKLLATIAAVCLSLTACNSTEETKNVKAKEQTEKSVEQKTDTANQKVKEVKSASTVEQLSQDHNVSIEGDGKNSSDFFELKSGFVIADVEHTGKSNAILHLKDEQGNDAGTLSNFIGNGKQKKLVVIKESGKYFIDALADGHWSANMSQSIPMDKVVTTPGVVSGHGSDVIFVKLEKGLKEFHGVHNNGKSNFIVHLNDNTLFNEIGNADTTKKMPVKENGIHIFTIQADGDWTIEVK</sequence>
<feature type="chain" id="PRO_5040992765" description="Lipoprotein" evidence="1">
    <location>
        <begin position="21"/>
        <end position="240"/>
    </location>
</feature>
<organism evidence="2 3">
    <name type="scientific">Bacillus cereus</name>
    <dbReference type="NCBI Taxonomy" id="1396"/>
    <lineage>
        <taxon>Bacteria</taxon>
        <taxon>Bacillati</taxon>
        <taxon>Bacillota</taxon>
        <taxon>Bacilli</taxon>
        <taxon>Bacillales</taxon>
        <taxon>Bacillaceae</taxon>
        <taxon>Bacillus</taxon>
        <taxon>Bacillus cereus group</taxon>
    </lineage>
</organism>
<comment type="caution">
    <text evidence="2">The sequence shown here is derived from an EMBL/GenBank/DDBJ whole genome shotgun (WGS) entry which is preliminary data.</text>
</comment>
<evidence type="ECO:0000313" key="3">
    <source>
        <dbReference type="Proteomes" id="UP000220691"/>
    </source>
</evidence>
<feature type="signal peptide" evidence="1">
    <location>
        <begin position="1"/>
        <end position="20"/>
    </location>
</feature>
<evidence type="ECO:0000256" key="1">
    <source>
        <dbReference type="SAM" id="SignalP"/>
    </source>
</evidence>
<proteinExistence type="predicted"/>
<dbReference type="RefSeq" id="WP_053564215.1">
    <property type="nucleotide sequence ID" value="NZ_CP012483.1"/>
</dbReference>
<name>A0A9X6UGX0_BACCE</name>
<evidence type="ECO:0000313" key="2">
    <source>
        <dbReference type="EMBL" id="PEO04012.1"/>
    </source>
</evidence>
<gene>
    <name evidence="2" type="ORF">CN553_00145</name>
</gene>
<dbReference type="AlphaFoldDB" id="A0A9X6UGX0"/>
<dbReference type="EMBL" id="NUAN01000001">
    <property type="protein sequence ID" value="PEO04012.1"/>
    <property type="molecule type" value="Genomic_DNA"/>
</dbReference>
<evidence type="ECO:0008006" key="4">
    <source>
        <dbReference type="Google" id="ProtNLM"/>
    </source>
</evidence>
<dbReference type="PROSITE" id="PS51257">
    <property type="entry name" value="PROKAR_LIPOPROTEIN"/>
    <property type="match status" value="1"/>
</dbReference>
<reference evidence="2 3" key="1">
    <citation type="submission" date="2017-09" db="EMBL/GenBank/DDBJ databases">
        <title>Large-scale bioinformatics analysis of Bacillus genomes uncovers conserved roles of natural products in bacterial physiology.</title>
        <authorList>
            <consortium name="Agbiome Team Llc"/>
            <person name="Bleich R.M."/>
            <person name="Kirk G.J."/>
            <person name="Santa Maria K.C."/>
            <person name="Allen S.E."/>
            <person name="Farag S."/>
            <person name="Shank E.A."/>
            <person name="Bowers A."/>
        </authorList>
    </citation>
    <scope>NUCLEOTIDE SEQUENCE [LARGE SCALE GENOMIC DNA]</scope>
    <source>
        <strain evidence="2 3">AFS027647</strain>
    </source>
</reference>